<keyword evidence="2" id="KW-0378">Hydrolase</keyword>
<dbReference type="GO" id="GO:0005524">
    <property type="term" value="F:ATP binding"/>
    <property type="evidence" value="ECO:0007669"/>
    <property type="project" value="UniProtKB-KW"/>
</dbReference>
<feature type="domain" description="DNA2/NAM7 helicase-like C-terminal" evidence="7">
    <location>
        <begin position="623"/>
        <end position="817"/>
    </location>
</feature>
<reference evidence="9 10" key="1">
    <citation type="submission" date="2024-02" db="EMBL/GenBank/DDBJ databases">
        <title>High-quality chromosome-scale genome assembly of Pensacola bahiagrass (Paspalum notatum Flugge var. saurae).</title>
        <authorList>
            <person name="Vega J.M."/>
            <person name="Podio M."/>
            <person name="Orjuela J."/>
            <person name="Siena L.A."/>
            <person name="Pessino S.C."/>
            <person name="Combes M.C."/>
            <person name="Mariac C."/>
            <person name="Albertini E."/>
            <person name="Pupilli F."/>
            <person name="Ortiz J.P.A."/>
            <person name="Leblanc O."/>
        </authorList>
    </citation>
    <scope>NUCLEOTIDE SEQUENCE [LARGE SCALE GENOMIC DNA]</scope>
    <source>
        <strain evidence="9">R1</strain>
        <tissue evidence="9">Leaf</tissue>
    </source>
</reference>
<evidence type="ECO:0000256" key="4">
    <source>
        <dbReference type="ARBA" id="ARBA00022840"/>
    </source>
</evidence>
<evidence type="ECO:0000259" key="8">
    <source>
        <dbReference type="Pfam" id="PF20073"/>
    </source>
</evidence>
<dbReference type="CDD" id="cd18808">
    <property type="entry name" value="SF1_C_Upf1"/>
    <property type="match status" value="2"/>
</dbReference>
<evidence type="ECO:0000259" key="7">
    <source>
        <dbReference type="Pfam" id="PF13087"/>
    </source>
</evidence>
<feature type="domain" description="DNA2/NAM7 helicase-like C-terminal" evidence="7">
    <location>
        <begin position="1678"/>
        <end position="1764"/>
    </location>
</feature>
<proteinExistence type="predicted"/>
<sequence>MIGRGGGRGGRGRGSSSSSMYRKDKAEEWPNLVDVVLSWSLRDVMNEELFKDKVKKIPSTFHHLKSYLECYTSPLLEELRAEMASSLESISTMPCVRIPWIEEKKGKYEISVASDSSQNPNKSCNQPECYVPSVGDIIILSEVKPGHISDITRNGRPYRVAFVTEGGDEDDDSPPPTYMIIASGKIDAADDKRQDGTRTSIFASYLLNIVTYIRIWRCLDYEAVRRNQSLIPEMVHYSPVIDTRQKSIQDASSIDSVEIWTKLSTMDLNNSQNDAVLNCISKMHRDCSSFSLIWGPPGTGKTKTISVLLWLMREMKHGTLICAPTNLAIKQVASRFLKLIKEHSLDARCLGDVLLIGNKQRMSVEGDLKEIYLHDRVRKLLGCFAPLTGWKHHLSSLYDLFENGYSQYLQHLQDQKESDKSSFFSYTRKRFATIYADLKRCFKEIMFHIPKSSILQVNYNGMLSLLEMLEDFNRIFQQGHIGDAIKDVFLYNNNDDEFESINSNVMKQGKAINTLGKARLKCLEQLNSLLNCLKLPTTSSKSTIRDFCTARASIIFCTASSTSKVIINRKLKLLVVDEAAQLKECETLIPLRLWTLKHAVLIGDECQLPATVKSKVCTDALFGRSLFERLSSLGHEKHLLNMQYRMHPSISIFPNTSFYDGKISDAPNVMQKEHQKEYLPGWMFGPYSFVNIGDGREEYDELGHSRRNLIEVACASSNISTFAACFKTKKNVTVGVICPYTAQVLAIQEKLAKMKFYPVQIKINSVDGFQGGEEDIIILSTVRSNFDGVVGFLSNRQRTNVCLTRARHCLWILGNAKTLLNSGSVWADLVRDAKDRHCFFNASSDKAISCAIAKQKSFHKRVKAKKNTHISSSNNFGVRWVELGSSNDTYEMGSSSMEVSPHAWSVPSDTVTVSEFQQQSRDKKEDDEEITMPIIPDEESVEDFATMPSDIGVVFEVWNPINKKEDVKDTTLSVVLGKEEDVKEDINDVPLGAPSPSRSSLHPRLHLAPPGGRTIPFFMQLLRGNILDKEEMLRTTLLCPSFLVKRIPDTFTSFGSYLNSFTWTLIEEVHADIFSSLDGYDQASFVEVTQVGNLDARKSILCFQLTEPVKDGRSMETYVPAEHDRIVVTSQKPRHVSDLRQDKASFVLASVLKCGDEDGFPPDWCVVQLSPTIPVEANRHTKIHKGSLFIVFLINMKTYDRIWRCLGQNYGNLLEDQNKMSSGPVSMVWQFKPRMNCSYARKKFNLNDSQLNAVADCVSIMDENSSSIKLLWGPPGTVLSCGLVKDRRTLVCAPTNTAVLEIAARIVRLTVESSDGGVFLNDIVLLGNKKKMKVDDDKYLSKVYLNSRAKRLLPCFQPNTGWRHCLCLLTDLLVNSVTKYQLNNMGKTFKHYLKDDYNKFSGNLRSFIDVLYNDHPRNLETGRSFQCMLEVLELIGILHALINAGNNADIWSSELLESTIEEDVDPVLWPSQLACIRTNSCNKSKFLSARSLCVQELRYLRMNLELSNCYTTRGVRMYLLSRTRCILCTLIPVVRCTYEKYLALRPLELLIIDEAAQLKECETLIPLQLPGIRHAVLIGDEYQLPALVKSKISDGANFGRSVFERLSSLGYSKHLLNIQYRMHPEISKFPVGTFYDGNISDGPNVSHKDYNKKFLAGKLLRPYSFINIDGETVSTVSKLSVGVVSPYNAQVRAIQEKVGKTYSRCDGFSVKVKSVDGFQGAEEDIIIISTVRSNGAGLVGFLSNLQRTNVALTRAKHCLWIVGNGTTLSNSNSVWQKIIKDMLDRGCFFNVNDDRGLLNAIFKPAVEFDNADNSAKVEPQRQTVPELQVTAPLYDSEPVSQQASATDPVELPETEDGTSVAQKISFRDTVRSTSE</sequence>
<dbReference type="PANTHER" id="PTHR10887:SF515">
    <property type="entry name" value="P-LOOP CONTAINING NUCLEOSIDE TRIPHOSPHATE HYDROLASES SUPERFAMILY PROTEIN"/>
    <property type="match status" value="1"/>
</dbReference>
<evidence type="ECO:0000313" key="9">
    <source>
        <dbReference type="EMBL" id="WVZ86862.1"/>
    </source>
</evidence>
<feature type="region of interest" description="Disordered" evidence="5">
    <location>
        <begin position="1814"/>
        <end position="1875"/>
    </location>
</feature>
<dbReference type="InterPro" id="IPR047187">
    <property type="entry name" value="SF1_C_Upf1"/>
</dbReference>
<feature type="compositionally biased region" description="Gly residues" evidence="5">
    <location>
        <begin position="1"/>
        <end position="13"/>
    </location>
</feature>
<keyword evidence="1" id="KW-0547">Nucleotide-binding</keyword>
<keyword evidence="10" id="KW-1185">Reference proteome</keyword>
<feature type="compositionally biased region" description="Basic and acidic residues" evidence="5">
    <location>
        <begin position="1865"/>
        <end position="1875"/>
    </location>
</feature>
<dbReference type="InterPro" id="IPR045529">
    <property type="entry name" value="DUF6469"/>
</dbReference>
<dbReference type="Pfam" id="PF20073">
    <property type="entry name" value="DUF6469"/>
    <property type="match status" value="2"/>
</dbReference>
<dbReference type="GO" id="GO:0004386">
    <property type="term" value="F:helicase activity"/>
    <property type="evidence" value="ECO:0007669"/>
    <property type="project" value="UniProtKB-KW"/>
</dbReference>
<dbReference type="GO" id="GO:0005694">
    <property type="term" value="C:chromosome"/>
    <property type="evidence" value="ECO:0007669"/>
    <property type="project" value="UniProtKB-ARBA"/>
</dbReference>
<keyword evidence="4" id="KW-0067">ATP-binding</keyword>
<dbReference type="InterPro" id="IPR041679">
    <property type="entry name" value="DNA2/NAM7-like_C"/>
</dbReference>
<name>A0AAQ3X6I6_PASNO</name>
<protein>
    <submittedName>
        <fullName evidence="9">Uncharacterized protein</fullName>
    </submittedName>
</protein>
<dbReference type="Gene3D" id="3.40.50.300">
    <property type="entry name" value="P-loop containing nucleotide triphosphate hydrolases"/>
    <property type="match status" value="4"/>
</dbReference>
<evidence type="ECO:0000313" key="10">
    <source>
        <dbReference type="Proteomes" id="UP001341281"/>
    </source>
</evidence>
<feature type="domain" description="DNA2/NAM7 helicase-like C-terminal" evidence="7">
    <location>
        <begin position="1599"/>
        <end position="1675"/>
    </location>
</feature>
<evidence type="ECO:0000256" key="5">
    <source>
        <dbReference type="SAM" id="MobiDB-lite"/>
    </source>
</evidence>
<feature type="domain" description="DNA2/NAM7 helicase helicase" evidence="6">
    <location>
        <begin position="1245"/>
        <end position="1591"/>
    </location>
</feature>
<dbReference type="PANTHER" id="PTHR10887">
    <property type="entry name" value="DNA2/NAM7 HELICASE FAMILY"/>
    <property type="match status" value="1"/>
</dbReference>
<evidence type="ECO:0000256" key="2">
    <source>
        <dbReference type="ARBA" id="ARBA00022801"/>
    </source>
</evidence>
<feature type="domain" description="DNA2/NAM7 helicase helicase" evidence="6">
    <location>
        <begin position="268"/>
        <end position="615"/>
    </location>
</feature>
<evidence type="ECO:0000256" key="3">
    <source>
        <dbReference type="ARBA" id="ARBA00022806"/>
    </source>
</evidence>
<feature type="region of interest" description="Disordered" evidence="5">
    <location>
        <begin position="1"/>
        <end position="22"/>
    </location>
</feature>
<gene>
    <name evidence="9" type="ORF">U9M48_033583</name>
</gene>
<organism evidence="9 10">
    <name type="scientific">Paspalum notatum var. saurae</name>
    <dbReference type="NCBI Taxonomy" id="547442"/>
    <lineage>
        <taxon>Eukaryota</taxon>
        <taxon>Viridiplantae</taxon>
        <taxon>Streptophyta</taxon>
        <taxon>Embryophyta</taxon>
        <taxon>Tracheophyta</taxon>
        <taxon>Spermatophyta</taxon>
        <taxon>Magnoliopsida</taxon>
        <taxon>Liliopsida</taxon>
        <taxon>Poales</taxon>
        <taxon>Poaceae</taxon>
        <taxon>PACMAD clade</taxon>
        <taxon>Panicoideae</taxon>
        <taxon>Andropogonodae</taxon>
        <taxon>Paspaleae</taxon>
        <taxon>Paspalinae</taxon>
        <taxon>Paspalum</taxon>
    </lineage>
</organism>
<evidence type="ECO:0000256" key="1">
    <source>
        <dbReference type="ARBA" id="ARBA00022741"/>
    </source>
</evidence>
<evidence type="ECO:0000259" key="6">
    <source>
        <dbReference type="Pfam" id="PF13086"/>
    </source>
</evidence>
<feature type="domain" description="DUF6469" evidence="8">
    <location>
        <begin position="126"/>
        <end position="220"/>
    </location>
</feature>
<dbReference type="InterPro" id="IPR045055">
    <property type="entry name" value="DNA2/NAM7-like"/>
</dbReference>
<dbReference type="SUPFAM" id="SSF52540">
    <property type="entry name" value="P-loop containing nucleoside triphosphate hydrolases"/>
    <property type="match status" value="2"/>
</dbReference>
<dbReference type="GO" id="GO:0016787">
    <property type="term" value="F:hydrolase activity"/>
    <property type="evidence" value="ECO:0007669"/>
    <property type="project" value="UniProtKB-KW"/>
</dbReference>
<feature type="domain" description="DUF6469" evidence="8">
    <location>
        <begin position="1113"/>
        <end position="1206"/>
    </location>
</feature>
<dbReference type="EMBL" id="CP144751">
    <property type="protein sequence ID" value="WVZ86862.1"/>
    <property type="molecule type" value="Genomic_DNA"/>
</dbReference>
<dbReference type="Proteomes" id="UP001341281">
    <property type="component" value="Chromosome 07"/>
</dbReference>
<dbReference type="InterPro" id="IPR041677">
    <property type="entry name" value="DNA2/NAM7_AAA_11"/>
</dbReference>
<dbReference type="FunFam" id="3.40.50.300:FF:000326">
    <property type="entry name" value="P-loop containing nucleoside triphosphate hydrolase"/>
    <property type="match status" value="2"/>
</dbReference>
<dbReference type="InterPro" id="IPR027417">
    <property type="entry name" value="P-loop_NTPase"/>
</dbReference>
<dbReference type="Pfam" id="PF13087">
    <property type="entry name" value="AAA_12"/>
    <property type="match status" value="3"/>
</dbReference>
<keyword evidence="3" id="KW-0347">Helicase</keyword>
<accession>A0AAQ3X6I6</accession>
<dbReference type="Pfam" id="PF13086">
    <property type="entry name" value="AAA_11"/>
    <property type="match status" value="2"/>
</dbReference>